<evidence type="ECO:0000313" key="8">
    <source>
        <dbReference type="Proteomes" id="UP000694388"/>
    </source>
</evidence>
<evidence type="ECO:0000256" key="5">
    <source>
        <dbReference type="SAM" id="Coils"/>
    </source>
</evidence>
<name>A0A8C4QS92_EPTBU</name>
<keyword evidence="4" id="KW-0243">Dynein</keyword>
<accession>A0A8C4QS92</accession>
<evidence type="ECO:0000256" key="2">
    <source>
        <dbReference type="ARBA" id="ARBA00006176"/>
    </source>
</evidence>
<reference evidence="7" key="2">
    <citation type="submission" date="2025-09" db="UniProtKB">
        <authorList>
            <consortium name="Ensembl"/>
        </authorList>
    </citation>
    <scope>IDENTIFICATION</scope>
</reference>
<keyword evidence="8" id="KW-1185">Reference proteome</keyword>
<dbReference type="AlphaFoldDB" id="A0A8C4QS92"/>
<keyword evidence="6" id="KW-0472">Membrane</keyword>
<evidence type="ECO:0000256" key="6">
    <source>
        <dbReference type="SAM" id="Phobius"/>
    </source>
</evidence>
<dbReference type="GO" id="GO:0005869">
    <property type="term" value="C:dynactin complex"/>
    <property type="evidence" value="ECO:0007669"/>
    <property type="project" value="InterPro"/>
</dbReference>
<evidence type="ECO:0000256" key="4">
    <source>
        <dbReference type="ARBA" id="ARBA00023017"/>
    </source>
</evidence>
<dbReference type="PANTHER" id="PTHR15346">
    <property type="entry name" value="DYNACTIN SUBUNIT"/>
    <property type="match status" value="1"/>
</dbReference>
<evidence type="ECO:0000256" key="1">
    <source>
        <dbReference type="ARBA" id="ARBA00004496"/>
    </source>
</evidence>
<protein>
    <submittedName>
        <fullName evidence="7">Dynactin 2 (p50)</fullName>
    </submittedName>
</protein>
<keyword evidence="3" id="KW-0963">Cytoplasm</keyword>
<dbReference type="GO" id="GO:0007017">
    <property type="term" value="P:microtubule-based process"/>
    <property type="evidence" value="ECO:0007669"/>
    <property type="project" value="InterPro"/>
</dbReference>
<evidence type="ECO:0000256" key="3">
    <source>
        <dbReference type="ARBA" id="ARBA00022490"/>
    </source>
</evidence>
<dbReference type="InterPro" id="IPR028133">
    <property type="entry name" value="Dynamitin"/>
</dbReference>
<reference evidence="7" key="1">
    <citation type="submission" date="2025-08" db="UniProtKB">
        <authorList>
            <consortium name="Ensembl"/>
        </authorList>
    </citation>
    <scope>IDENTIFICATION</scope>
</reference>
<evidence type="ECO:0000313" key="7">
    <source>
        <dbReference type="Ensembl" id="ENSEBUP00000018621.1"/>
    </source>
</evidence>
<organism evidence="7 8">
    <name type="scientific">Eptatretus burgeri</name>
    <name type="common">Inshore hagfish</name>
    <dbReference type="NCBI Taxonomy" id="7764"/>
    <lineage>
        <taxon>Eukaryota</taxon>
        <taxon>Metazoa</taxon>
        <taxon>Chordata</taxon>
        <taxon>Craniata</taxon>
        <taxon>Vertebrata</taxon>
        <taxon>Cyclostomata</taxon>
        <taxon>Myxini</taxon>
        <taxon>Myxiniformes</taxon>
        <taxon>Myxinidae</taxon>
        <taxon>Eptatretinae</taxon>
        <taxon>Eptatretus</taxon>
    </lineage>
</organism>
<dbReference type="Ensembl" id="ENSEBUT00000019197.1">
    <property type="protein sequence ID" value="ENSEBUP00000018621.1"/>
    <property type="gene ID" value="ENSEBUG00000011605.1"/>
</dbReference>
<dbReference type="GO" id="GO:0005737">
    <property type="term" value="C:cytoplasm"/>
    <property type="evidence" value="ECO:0007669"/>
    <property type="project" value="UniProtKB-SubCell"/>
</dbReference>
<comment type="similarity">
    <text evidence="2">Belongs to the dynactin subunit 2 family.</text>
</comment>
<feature type="coiled-coil region" evidence="5">
    <location>
        <begin position="167"/>
        <end position="197"/>
    </location>
</feature>
<dbReference type="GO" id="GO:0030286">
    <property type="term" value="C:dynein complex"/>
    <property type="evidence" value="ECO:0007669"/>
    <property type="project" value="UniProtKB-KW"/>
</dbReference>
<feature type="transmembrane region" description="Helical" evidence="6">
    <location>
        <begin position="12"/>
        <end position="34"/>
    </location>
</feature>
<proteinExistence type="inferred from homology"/>
<dbReference type="GeneTree" id="ENSGT00390000003427"/>
<keyword evidence="6" id="KW-0812">Transmembrane</keyword>
<sequence>MTVNYVSSPKEIIEHVIICAVTSFFGLGTIKIIVTKPLLPGSRPTCVASLDFDLQPESCLHLKSMADPKYANLPGIAVDEPDVYETTDLPEDDQAGFESEELSSESVDRIVVSPNAAFDKFKDKQISSKKTDFSDRITRTCRTGYEAEEYEMLGEGNATEETPQQCFQRLHHEIQELSEKMQRAQELAQENDESKRLRSTDLAQQVLTLKQHLSSLQHERLLGPDARVDLVDPQGAIAKRLLTHLDSIKTADPAKEGEKQAPSSDGDKVAYELYFNPQEAKFRELSTVSELEKRLSKLEAAVGKSSSNASSAGMLMQGTSVLATLELMQSHVSTLDPMTLDHIEGRLQVNRLYEVVEQWGAMADTLPQVVERLRGLKELHEHALQFSQLLNHLESSQNAISNSLQNNSTLLTGLQSTMKENAIAIEANFTSLQSRMKNLSV</sequence>
<keyword evidence="6" id="KW-1133">Transmembrane helix</keyword>
<dbReference type="Proteomes" id="UP000694388">
    <property type="component" value="Unplaced"/>
</dbReference>
<dbReference type="Pfam" id="PF04912">
    <property type="entry name" value="Dynamitin"/>
    <property type="match status" value="1"/>
</dbReference>
<keyword evidence="5" id="KW-0175">Coiled coil</keyword>
<comment type="subcellular location">
    <subcellularLocation>
        <location evidence="1">Cytoplasm</location>
    </subcellularLocation>
</comment>